<proteinExistence type="predicted"/>
<accession>A0A9N9SSS2</accession>
<dbReference type="InterPro" id="IPR007529">
    <property type="entry name" value="Znf_HIT"/>
</dbReference>
<keyword evidence="4" id="KW-1185">Reference proteome</keyword>
<keyword evidence="1" id="KW-0863">Zinc-finger</keyword>
<gene>
    <name evidence="3" type="ORF">DIABBA_LOCUS4915</name>
</gene>
<dbReference type="OrthoDB" id="10005492at2759"/>
<dbReference type="Pfam" id="PF04438">
    <property type="entry name" value="zf-HIT"/>
    <property type="match status" value="1"/>
</dbReference>
<dbReference type="GO" id="GO:0008270">
    <property type="term" value="F:zinc ion binding"/>
    <property type="evidence" value="ECO:0007669"/>
    <property type="project" value="UniProtKB-UniRule"/>
</dbReference>
<evidence type="ECO:0000313" key="4">
    <source>
        <dbReference type="Proteomes" id="UP001153709"/>
    </source>
</evidence>
<reference evidence="3" key="1">
    <citation type="submission" date="2022-01" db="EMBL/GenBank/DDBJ databases">
        <authorList>
            <person name="King R."/>
        </authorList>
    </citation>
    <scope>NUCLEOTIDE SEQUENCE</scope>
</reference>
<evidence type="ECO:0000259" key="2">
    <source>
        <dbReference type="PROSITE" id="PS51083"/>
    </source>
</evidence>
<sequence>MSSSKIIELDETNTCKICDNALAKYSCPKCNILYCSLNCYQANSHLECSESFYKDNVFEELKFDKESPESKEKMVEILKRFHDRNLLPSADIDESFGEYSGFSIEDILNFDPGESDELDSDDEDVMLDIGERLQGVNLDDAEKVWDKLTDSEKQDFVAFLKSEDVSNLIPSWQPWWMVYNSTLVEEVEKVDDYKKDCPKICSIKDFSILSSKAPAECVKYNLINILTAYAFTTRYFNGEHFEFPHQAVSCIVTISLTMKVGQVFEDFETAVKSVEQECINSDWIMTDSENIEIMRQDIERILKGPKKSEPKFYILCALSDINHLLNSSLKETNEAKTSDGFSKLFPNHHFPSVKLEQPDKIKTHIKRIDYFLSYTNDLFES</sequence>
<dbReference type="PANTHER" id="PTHR15555:SF0">
    <property type="entry name" value="ZINC FINGER HIT DOMAIN-CONTAINING PROTEIN 2"/>
    <property type="match status" value="1"/>
</dbReference>
<dbReference type="CDD" id="cd23024">
    <property type="entry name" value="zf-HIT_ZNHIT2-3"/>
    <property type="match status" value="1"/>
</dbReference>
<dbReference type="InterPro" id="IPR039646">
    <property type="entry name" value="ZNHIT2"/>
</dbReference>
<dbReference type="AlphaFoldDB" id="A0A9N9SSS2"/>
<keyword evidence="1" id="KW-0479">Metal-binding</keyword>
<dbReference type="EMBL" id="OU898278">
    <property type="protein sequence ID" value="CAG9831312.1"/>
    <property type="molecule type" value="Genomic_DNA"/>
</dbReference>
<dbReference type="PANTHER" id="PTHR15555">
    <property type="entry name" value="ZINC FINGER HIT DOMAIN CONTAINING PROTEIN 2 PROTEIN FON -RELATED"/>
    <property type="match status" value="1"/>
</dbReference>
<dbReference type="Proteomes" id="UP001153709">
    <property type="component" value="Chromosome 3"/>
</dbReference>
<evidence type="ECO:0000313" key="3">
    <source>
        <dbReference type="EMBL" id="CAG9831312.1"/>
    </source>
</evidence>
<protein>
    <recommendedName>
        <fullName evidence="2">HIT-type domain-containing protein</fullName>
    </recommendedName>
</protein>
<feature type="domain" description="HIT-type" evidence="2">
    <location>
        <begin position="15"/>
        <end position="48"/>
    </location>
</feature>
<organism evidence="3 4">
    <name type="scientific">Diabrotica balteata</name>
    <name type="common">Banded cucumber beetle</name>
    <dbReference type="NCBI Taxonomy" id="107213"/>
    <lineage>
        <taxon>Eukaryota</taxon>
        <taxon>Metazoa</taxon>
        <taxon>Ecdysozoa</taxon>
        <taxon>Arthropoda</taxon>
        <taxon>Hexapoda</taxon>
        <taxon>Insecta</taxon>
        <taxon>Pterygota</taxon>
        <taxon>Neoptera</taxon>
        <taxon>Endopterygota</taxon>
        <taxon>Coleoptera</taxon>
        <taxon>Polyphaga</taxon>
        <taxon>Cucujiformia</taxon>
        <taxon>Chrysomeloidea</taxon>
        <taxon>Chrysomelidae</taxon>
        <taxon>Galerucinae</taxon>
        <taxon>Diabroticina</taxon>
        <taxon>Diabroticites</taxon>
        <taxon>Diabrotica</taxon>
    </lineage>
</organism>
<evidence type="ECO:0000256" key="1">
    <source>
        <dbReference type="PROSITE-ProRule" id="PRU00453"/>
    </source>
</evidence>
<keyword evidence="1" id="KW-0862">Zinc</keyword>
<dbReference type="PROSITE" id="PS51083">
    <property type="entry name" value="ZF_HIT"/>
    <property type="match status" value="1"/>
</dbReference>
<name>A0A9N9SSS2_DIABA</name>
<dbReference type="Gene3D" id="3.30.60.190">
    <property type="match status" value="1"/>
</dbReference>
<dbReference type="SUPFAM" id="SSF144232">
    <property type="entry name" value="HIT/MYND zinc finger-like"/>
    <property type="match status" value="1"/>
</dbReference>